<protein>
    <submittedName>
        <fullName evidence="1">Uncharacterized protein</fullName>
    </submittedName>
</protein>
<dbReference type="AlphaFoldDB" id="A0A0A9CKS1"/>
<evidence type="ECO:0000313" key="1">
    <source>
        <dbReference type="EMBL" id="JAD76919.1"/>
    </source>
</evidence>
<sequence length="31" mass="3480">MSVANVVEPEHTNQLINKLNIITHGHPMTKL</sequence>
<organism evidence="1">
    <name type="scientific">Arundo donax</name>
    <name type="common">Giant reed</name>
    <name type="synonym">Donax arundinaceus</name>
    <dbReference type="NCBI Taxonomy" id="35708"/>
    <lineage>
        <taxon>Eukaryota</taxon>
        <taxon>Viridiplantae</taxon>
        <taxon>Streptophyta</taxon>
        <taxon>Embryophyta</taxon>
        <taxon>Tracheophyta</taxon>
        <taxon>Spermatophyta</taxon>
        <taxon>Magnoliopsida</taxon>
        <taxon>Liliopsida</taxon>
        <taxon>Poales</taxon>
        <taxon>Poaceae</taxon>
        <taxon>PACMAD clade</taxon>
        <taxon>Arundinoideae</taxon>
        <taxon>Arundineae</taxon>
        <taxon>Arundo</taxon>
    </lineage>
</organism>
<dbReference type="EMBL" id="GBRH01220976">
    <property type="protein sequence ID" value="JAD76919.1"/>
    <property type="molecule type" value="Transcribed_RNA"/>
</dbReference>
<reference evidence="1" key="1">
    <citation type="submission" date="2014-09" db="EMBL/GenBank/DDBJ databases">
        <authorList>
            <person name="Magalhaes I.L.F."/>
            <person name="Oliveira U."/>
            <person name="Santos F.R."/>
            <person name="Vidigal T.H.D.A."/>
            <person name="Brescovit A.D."/>
            <person name="Santos A.J."/>
        </authorList>
    </citation>
    <scope>NUCLEOTIDE SEQUENCE</scope>
    <source>
        <tissue evidence="1">Shoot tissue taken approximately 20 cm above the soil surface</tissue>
    </source>
</reference>
<name>A0A0A9CKS1_ARUDO</name>
<accession>A0A0A9CKS1</accession>
<reference evidence="1" key="2">
    <citation type="journal article" date="2015" name="Data Brief">
        <title>Shoot transcriptome of the giant reed, Arundo donax.</title>
        <authorList>
            <person name="Barrero R.A."/>
            <person name="Guerrero F.D."/>
            <person name="Moolhuijzen P."/>
            <person name="Goolsby J.A."/>
            <person name="Tidwell J."/>
            <person name="Bellgard S.E."/>
            <person name="Bellgard M.I."/>
        </authorList>
    </citation>
    <scope>NUCLEOTIDE SEQUENCE</scope>
    <source>
        <tissue evidence="1">Shoot tissue taken approximately 20 cm above the soil surface</tissue>
    </source>
</reference>
<proteinExistence type="predicted"/>